<dbReference type="AlphaFoldDB" id="E1TCP4"/>
<organism evidence="2">
    <name type="scientific">Burkholderia sp. (strain CCGE1003)</name>
    <dbReference type="NCBI Taxonomy" id="640512"/>
    <lineage>
        <taxon>Bacteria</taxon>
        <taxon>Pseudomonadati</taxon>
        <taxon>Pseudomonadota</taxon>
        <taxon>Betaproteobacteria</taxon>
        <taxon>Burkholderiales</taxon>
        <taxon>Burkholderiaceae</taxon>
        <taxon>Burkholderia</taxon>
    </lineage>
</organism>
<accession>E1TCP4</accession>
<dbReference type="STRING" id="640512.BC1003_1036"/>
<evidence type="ECO:0000313" key="2">
    <source>
        <dbReference type="EMBL" id="ADN57016.1"/>
    </source>
</evidence>
<feature type="region of interest" description="Disordered" evidence="1">
    <location>
        <begin position="9"/>
        <end position="30"/>
    </location>
</feature>
<proteinExistence type="predicted"/>
<evidence type="ECO:0000256" key="1">
    <source>
        <dbReference type="SAM" id="MobiDB-lite"/>
    </source>
</evidence>
<dbReference type="KEGG" id="bgf:BC1003_1036"/>
<reference evidence="2" key="1">
    <citation type="submission" date="2010-09" db="EMBL/GenBank/DDBJ databases">
        <title>Complete sequence of chromosome1 of Burkholderia sp. CCGE1003.</title>
        <authorList>
            <consortium name="US DOE Joint Genome Institute"/>
            <person name="Lucas S."/>
            <person name="Copeland A."/>
            <person name="Lapidus A."/>
            <person name="Cheng J.-F."/>
            <person name="Bruce D."/>
            <person name="Goodwin L."/>
            <person name="Pitluck S."/>
            <person name="Daligault H."/>
            <person name="Davenport K."/>
            <person name="Detter J.C."/>
            <person name="Han C."/>
            <person name="Tapia R."/>
            <person name="Land M."/>
            <person name="Hauser L."/>
            <person name="Jeffries C."/>
            <person name="Kyrpides N."/>
            <person name="Ivanova N."/>
            <person name="Ovchinnikova G."/>
            <person name="Martinez-Romero E."/>
            <person name="Rogel M.A."/>
            <person name="Auchtung J."/>
            <person name="Tiedje J.M."/>
            <person name="Woyke T."/>
        </authorList>
    </citation>
    <scope>NUCLEOTIDE SEQUENCE</scope>
    <source>
        <strain evidence="2">CCGE1003</strain>
    </source>
</reference>
<name>E1TCP4_BURSG</name>
<dbReference type="HOGENOM" id="CLU_3402619_0_0_4"/>
<dbReference type="EMBL" id="CP002217">
    <property type="protein sequence ID" value="ADN57016.1"/>
    <property type="molecule type" value="Genomic_DNA"/>
</dbReference>
<protein>
    <submittedName>
        <fullName evidence="2">Uncharacterized protein</fullName>
    </submittedName>
</protein>
<gene>
    <name evidence="2" type="ordered locus">BC1003_1036</name>
</gene>
<sequence length="30" mass="2955">MGFAQFDVAAAQGSEGRSGPLQAFQGAAGK</sequence>